<name>A0A1I3DZR8_9RHOB</name>
<keyword evidence="3" id="KW-1185">Reference proteome</keyword>
<dbReference type="InterPro" id="IPR018713">
    <property type="entry name" value="MPAB/Lcp_cat_dom"/>
</dbReference>
<organism evidence="2 3">
    <name type="scientific">Albimonas pacifica</name>
    <dbReference type="NCBI Taxonomy" id="1114924"/>
    <lineage>
        <taxon>Bacteria</taxon>
        <taxon>Pseudomonadati</taxon>
        <taxon>Pseudomonadota</taxon>
        <taxon>Alphaproteobacteria</taxon>
        <taxon>Rhodobacterales</taxon>
        <taxon>Paracoccaceae</taxon>
        <taxon>Albimonas</taxon>
    </lineage>
</organism>
<dbReference type="GO" id="GO:0016491">
    <property type="term" value="F:oxidoreductase activity"/>
    <property type="evidence" value="ECO:0007669"/>
    <property type="project" value="InterPro"/>
</dbReference>
<reference evidence="2 3" key="1">
    <citation type="submission" date="2016-10" db="EMBL/GenBank/DDBJ databases">
        <authorList>
            <person name="de Groot N.N."/>
        </authorList>
    </citation>
    <scope>NUCLEOTIDE SEQUENCE [LARGE SCALE GENOMIC DNA]</scope>
    <source>
        <strain evidence="2 3">CGMCC 1.11030</strain>
    </source>
</reference>
<dbReference type="Pfam" id="PF09995">
    <property type="entry name" value="MPAB_Lcp_cat"/>
    <property type="match status" value="1"/>
</dbReference>
<dbReference type="AlphaFoldDB" id="A0A1I3DZR8"/>
<dbReference type="OrthoDB" id="836517at2"/>
<gene>
    <name evidence="2" type="ORF">SAMN05216258_103105</name>
</gene>
<proteinExistence type="predicted"/>
<evidence type="ECO:0000313" key="2">
    <source>
        <dbReference type="EMBL" id="SFH92232.1"/>
    </source>
</evidence>
<sequence length="278" mass="31448">MIPQDAPAAPPAVEPEVEAAVRRLATLEFSWDIEKALEFALFRTYAVPEISGLLARTGEFARRPRKRYDDTALIIAEIGENGLDSARGAAAVARMNAMHGRYRIANAEMLYVLTTFVCEPIRWLERHGRRPMTEAERRAWFEHHRALGARMGIEDIPGSLEETLRWNAAYEAGRFRFAQTNREVADRTVDLLLGFYLPRPLIPLGRPVVRALMDPPLLAAMGFAPAPGWLQRLVAGGLALRARVLRRLGPRRTPRLLTRAKRPTYPEGYRIEELGTFR</sequence>
<evidence type="ECO:0000313" key="3">
    <source>
        <dbReference type="Proteomes" id="UP000199377"/>
    </source>
</evidence>
<dbReference type="PANTHER" id="PTHR36124:SF1">
    <property type="entry name" value="ER-BOUND OXYGENASE MPAB_MPAB'_RUBBER OXYGENASE CATALYTIC DOMAIN-CONTAINING PROTEIN"/>
    <property type="match status" value="1"/>
</dbReference>
<dbReference type="InterPro" id="IPR046366">
    <property type="entry name" value="MPAB"/>
</dbReference>
<protein>
    <recommendedName>
        <fullName evidence="1">ER-bound oxygenase mpaB/mpaB'/Rubber oxygenase catalytic domain-containing protein</fullName>
    </recommendedName>
</protein>
<dbReference type="STRING" id="1114924.SAMN05216258_103105"/>
<evidence type="ECO:0000259" key="1">
    <source>
        <dbReference type="Pfam" id="PF09995"/>
    </source>
</evidence>
<feature type="domain" description="ER-bound oxygenase mpaB/mpaB'/Rubber oxygenase catalytic" evidence="1">
    <location>
        <begin position="56"/>
        <end position="233"/>
    </location>
</feature>
<dbReference type="EMBL" id="FOQH01000003">
    <property type="protein sequence ID" value="SFH92232.1"/>
    <property type="molecule type" value="Genomic_DNA"/>
</dbReference>
<dbReference type="Proteomes" id="UP000199377">
    <property type="component" value="Unassembled WGS sequence"/>
</dbReference>
<dbReference type="PANTHER" id="PTHR36124">
    <property type="match status" value="1"/>
</dbReference>
<accession>A0A1I3DZR8</accession>
<dbReference type="RefSeq" id="WP_092858910.1">
    <property type="nucleotide sequence ID" value="NZ_FOQH01000003.1"/>
</dbReference>